<proteinExistence type="predicted"/>
<evidence type="ECO:0000313" key="2">
    <source>
        <dbReference type="EMBL" id="GKT31980.1"/>
    </source>
</evidence>
<reference evidence="2" key="1">
    <citation type="submission" date="2022-03" db="EMBL/GenBank/DDBJ databases">
        <title>Draft genome sequence of Aduncisulcus paluster, a free-living microaerophilic Fornicata.</title>
        <authorList>
            <person name="Yuyama I."/>
            <person name="Kume K."/>
            <person name="Tamura T."/>
            <person name="Inagaki Y."/>
            <person name="Hashimoto T."/>
        </authorList>
    </citation>
    <scope>NUCLEOTIDE SEQUENCE</scope>
    <source>
        <strain evidence="2">NY0171</strain>
    </source>
</reference>
<name>A0ABQ5KHI4_9EUKA</name>
<dbReference type="SUPFAM" id="SSF89082">
    <property type="entry name" value="Antibiotic binding domain of TipA-like multidrug resistance regulators"/>
    <property type="match status" value="1"/>
</dbReference>
<organism evidence="2 3">
    <name type="scientific">Aduncisulcus paluster</name>
    <dbReference type="NCBI Taxonomy" id="2918883"/>
    <lineage>
        <taxon>Eukaryota</taxon>
        <taxon>Metamonada</taxon>
        <taxon>Carpediemonas-like organisms</taxon>
        <taxon>Aduncisulcus</taxon>
    </lineage>
</organism>
<dbReference type="InterPro" id="IPR036244">
    <property type="entry name" value="TipA-like_antibiotic-bd"/>
</dbReference>
<evidence type="ECO:0000313" key="3">
    <source>
        <dbReference type="Proteomes" id="UP001057375"/>
    </source>
</evidence>
<dbReference type="Gene3D" id="1.10.490.50">
    <property type="entry name" value="Antibiotic binding domain of TipA-like multidrug resistance regulators"/>
    <property type="match status" value="1"/>
</dbReference>
<protein>
    <submittedName>
        <fullName evidence="2">MerR family transcriptional regulator</fullName>
    </submittedName>
</protein>
<dbReference type="InterPro" id="IPR012925">
    <property type="entry name" value="TipAS_dom"/>
</dbReference>
<dbReference type="Pfam" id="PF07739">
    <property type="entry name" value="TipAS"/>
    <property type="match status" value="1"/>
</dbReference>
<accession>A0ABQ5KHI4</accession>
<comment type="caution">
    <text evidence="2">The sequence shown here is derived from an EMBL/GenBank/DDBJ whole genome shotgun (WGS) entry which is preliminary data.</text>
</comment>
<keyword evidence="3" id="KW-1185">Reference proteome</keyword>
<sequence>MHRTLLEKEKRRLARLLKTIDRCIDEAQGGDMVIMKDKFDGLSKAELEAYKEEAKAKWGVQIVEASEKRLRDKGLDNPEVLQEQLEDIFTRTAAVEDKAVQKLMEELRSYMNQFYDCSDEMFRGLGQMYVEDERFHKNISKFGTGLPEFLAKAMAYSTENS</sequence>
<gene>
    <name evidence="2" type="ORF">ADUPG1_002153</name>
</gene>
<dbReference type="EMBL" id="BQXS01002339">
    <property type="protein sequence ID" value="GKT31980.1"/>
    <property type="molecule type" value="Genomic_DNA"/>
</dbReference>
<dbReference type="Proteomes" id="UP001057375">
    <property type="component" value="Unassembled WGS sequence"/>
</dbReference>
<feature type="domain" description="TipAS antibiotic-recognition" evidence="1">
    <location>
        <begin position="50"/>
        <end position="156"/>
    </location>
</feature>
<evidence type="ECO:0000259" key="1">
    <source>
        <dbReference type="Pfam" id="PF07739"/>
    </source>
</evidence>